<dbReference type="RefSeq" id="XP_024345494.1">
    <property type="nucleotide sequence ID" value="XM_024500088.1"/>
</dbReference>
<dbReference type="EMBL" id="APAU02000281">
    <property type="protein sequence ID" value="EUB54298.1"/>
    <property type="molecule type" value="Genomic_DNA"/>
</dbReference>
<dbReference type="AlphaFoldDB" id="W6TZW7"/>
<dbReference type="CTD" id="36346554"/>
<gene>
    <name evidence="1" type="ORF">EGR_10839</name>
</gene>
<dbReference type="Proteomes" id="UP000019149">
    <property type="component" value="Unassembled WGS sequence"/>
</dbReference>
<reference evidence="1 2" key="1">
    <citation type="journal article" date="2013" name="Nat. Genet.">
        <title>The genome of the hydatid tapeworm Echinococcus granulosus.</title>
        <authorList>
            <person name="Zheng H."/>
            <person name="Zhang W."/>
            <person name="Zhang L."/>
            <person name="Zhang Z."/>
            <person name="Li J."/>
            <person name="Lu G."/>
            <person name="Zhu Y."/>
            <person name="Wang Y."/>
            <person name="Huang Y."/>
            <person name="Liu J."/>
            <person name="Kang H."/>
            <person name="Chen J."/>
            <person name="Wang L."/>
            <person name="Chen A."/>
            <person name="Yu S."/>
            <person name="Gao Z."/>
            <person name="Jin L."/>
            <person name="Gu W."/>
            <person name="Wang Z."/>
            <person name="Zhao L."/>
            <person name="Shi B."/>
            <person name="Wen H."/>
            <person name="Lin R."/>
            <person name="Jones M.K."/>
            <person name="Brejova B."/>
            <person name="Vinar T."/>
            <person name="Zhao G."/>
            <person name="McManus D.P."/>
            <person name="Chen Z."/>
            <person name="Zhou Y."/>
            <person name="Wang S."/>
        </authorList>
    </citation>
    <scope>NUCLEOTIDE SEQUENCE [LARGE SCALE GENOMIC DNA]</scope>
</reference>
<dbReference type="GeneID" id="36346554"/>
<comment type="caution">
    <text evidence="1">The sequence shown here is derived from an EMBL/GenBank/DDBJ whole genome shotgun (WGS) entry which is preliminary data.</text>
</comment>
<proteinExistence type="predicted"/>
<organism evidence="1 2">
    <name type="scientific">Echinococcus granulosus</name>
    <name type="common">Hydatid tapeworm</name>
    <dbReference type="NCBI Taxonomy" id="6210"/>
    <lineage>
        <taxon>Eukaryota</taxon>
        <taxon>Metazoa</taxon>
        <taxon>Spiralia</taxon>
        <taxon>Lophotrochozoa</taxon>
        <taxon>Platyhelminthes</taxon>
        <taxon>Cestoda</taxon>
        <taxon>Eucestoda</taxon>
        <taxon>Cyclophyllidea</taxon>
        <taxon>Taeniidae</taxon>
        <taxon>Echinococcus</taxon>
        <taxon>Echinococcus granulosus group</taxon>
    </lineage>
</organism>
<evidence type="ECO:0000313" key="2">
    <source>
        <dbReference type="Proteomes" id="UP000019149"/>
    </source>
</evidence>
<keyword evidence="2" id="KW-1185">Reference proteome</keyword>
<dbReference type="KEGG" id="egl:EGR_10839"/>
<sequence length="98" mass="11078">MTIMQIWMDKNPVRTKQQIETVVGEASVPATIDGPTRQPAYFCLSNKIVSVQDEIPDMAAVKDLLSSMTDATSSCDLRLLLAPTAFRWRSREFKDWTL</sequence>
<name>W6TZW7_ECHGR</name>
<evidence type="ECO:0000313" key="1">
    <source>
        <dbReference type="EMBL" id="EUB54298.1"/>
    </source>
</evidence>
<accession>W6TZW7</accession>
<protein>
    <submittedName>
        <fullName evidence="1">Uncharacterized protein</fullName>
    </submittedName>
</protein>